<feature type="region of interest" description="Disordered" evidence="5">
    <location>
        <begin position="2547"/>
        <end position="2567"/>
    </location>
</feature>
<dbReference type="Gene3D" id="3.40.50.720">
    <property type="entry name" value="NAD(P)-binding Rossmann-like Domain"/>
    <property type="match status" value="1"/>
</dbReference>
<dbReference type="PROSITE" id="PS00455">
    <property type="entry name" value="AMP_BINDING"/>
    <property type="match status" value="1"/>
</dbReference>
<dbReference type="SUPFAM" id="SSF56801">
    <property type="entry name" value="Acetyl-CoA synthetase-like"/>
    <property type="match status" value="1"/>
</dbReference>
<dbReference type="Gene3D" id="3.40.47.10">
    <property type="match status" value="1"/>
</dbReference>
<evidence type="ECO:0000259" key="7">
    <source>
        <dbReference type="PROSITE" id="PS52004"/>
    </source>
</evidence>
<dbReference type="SUPFAM" id="SSF52151">
    <property type="entry name" value="FabD/lysophospholipase-like"/>
    <property type="match status" value="1"/>
</dbReference>
<dbReference type="InterPro" id="IPR016039">
    <property type="entry name" value="Thiolase-like"/>
</dbReference>
<keyword evidence="1" id="KW-0596">Phosphopantetheine</keyword>
<dbReference type="Gene3D" id="3.30.559.10">
    <property type="entry name" value="Chloramphenicol acetyltransferase-like domain"/>
    <property type="match status" value="2"/>
</dbReference>
<evidence type="ECO:0000256" key="1">
    <source>
        <dbReference type="ARBA" id="ARBA00022450"/>
    </source>
</evidence>
<dbReference type="InterPro" id="IPR036291">
    <property type="entry name" value="NAD(P)-bd_dom_sf"/>
</dbReference>
<dbReference type="InterPro" id="IPR020841">
    <property type="entry name" value="PKS_Beta-ketoAc_synthase_dom"/>
</dbReference>
<dbReference type="SMART" id="SM00822">
    <property type="entry name" value="PKS_KR"/>
    <property type="match status" value="1"/>
</dbReference>
<dbReference type="InterPro" id="IPR000873">
    <property type="entry name" value="AMP-dep_synth/lig_dom"/>
</dbReference>
<dbReference type="Gene3D" id="3.40.366.10">
    <property type="entry name" value="Malonyl-Coenzyme A Acyl Carrier Protein, domain 2"/>
    <property type="match status" value="1"/>
</dbReference>
<dbReference type="InterPro" id="IPR001242">
    <property type="entry name" value="Condensation_dom"/>
</dbReference>
<dbReference type="Pfam" id="PF00109">
    <property type="entry name" value="ketoacyl-synt"/>
    <property type="match status" value="1"/>
</dbReference>
<dbReference type="Pfam" id="PF13193">
    <property type="entry name" value="AMP-binding_C"/>
    <property type="match status" value="1"/>
</dbReference>
<dbReference type="InterPro" id="IPR010071">
    <property type="entry name" value="AA_adenyl_dom"/>
</dbReference>
<dbReference type="InterPro" id="IPR009081">
    <property type="entry name" value="PP-bd_ACP"/>
</dbReference>
<dbReference type="SUPFAM" id="SSF55048">
    <property type="entry name" value="Probable ACP-binding domain of malonyl-CoA ACP transacylase"/>
    <property type="match status" value="1"/>
</dbReference>
<dbReference type="InterPro" id="IPR016035">
    <property type="entry name" value="Acyl_Trfase/lysoPLipase"/>
</dbReference>
<sequence length="3133" mass="326934">MTEPTAPKDAAAHKDAAAQKVELLRRLVAEGKIAPSDLPIPPRAAAVAELPLSFAQEDVWLVDRIEPGSVAYNLAVPPLWLEGPLDAAALAAAFDAVVRRHEALRTTVRTGDDGEPRQVVADELAVPFETETLTVDAAVREAAVREAMRREVEKPFDLACGPLLRARLLVLGPELHALLLTMHHIVFDERSMGIVLGELGTLYGVLRRGEPAPLPPQRLHYADFALMQRRWFKGPAFERQIAYWRERLQGAEELRLPLERARAAGQPDRTLRDSVQLSPELSEALRALGRREGVTPFALMQAAFGALMHRWCGQDDVVIGSPVTTRTRPEMAGVVGFFVNMVVLRTDFAGRPSFREALARARDTTLAAMQHAQVPFDAVVRATGVRRRGALNPLFQVAFAFESGQADALAFDGLQARLLRFHADGGSGALESAVARFDVEAYARDEAGCLSLELSVTERLGRGPLRHLLLSFRQLVAGIVAEPDRPLAELPLLDEAMRRQVLDDWNRTGTDWPQHSGLVALFAAQVARAPDAVAVEHGAQRLSYAALDAAANRLAQRLAARGVGAGTMVGVALPRSVALVTALLAIVKAGAAYVPLDPDYPADRLAFMLEDTAAPVVVTDAALAGRLPPAWAGRLLRLEGDADVPLAGAPLAEPPGLPAAGDDASRLAYVIYTSGSTGRPKGVMVEQRSIVRLVCGTDYVQIGPGQRVAQVSVVSFDAATFEIWAPLLNGGTVVVVPRETVLAPDDFSAFLAGARLSALFLTTALFNQMSRLAPAAFRPVGAVLFGGEACDPAAIRRVLDAGPPGRLLHVYGPTEVTTFATAHEILDVAEGAFTVPIGRPIANTRAVVLDPLGQPLPMGVAGELYLGGPGVARGYLNRPDATAQAFVPDPFSREPGARLYRTGDQVRQRAGGAIEFVGRRDHQVKLRGFRIELGEVETALRAAAALSDVLAMVREDEPGDRRLVAYVVPAAGATVTGEALRAALRERLPAHAVPAAVVVLPRMPLNANGKIDRGALPPPTARPTGGADGTGSAAMAAGAGAPDGAGAAVPPSALEARIAGVYAQMLGLDAVDPRANFFELGGHSLLLVRTHARLVAALGIDCKVVDLFSYPTVASLAAHLQGQAQAAPAADPLAAEARARQARRRSGVAPPIAIVAMAGRFPGAADVQTFWDHLCAGREAIRFFSADEMRASGVPESLIADPDHVPARGWLADVDQFDAGFFGYSAREAEAIDPQQRLLLECAHELLDAAGIDPERSPAAIGVFAGASQNSYHAHLLACGAELPGGLSRVLAGGQDFLATRLSYKLNLRGPALNLQTACSTSLVAVHAACRALADHECDAAMAGGVSVTVPTLSGHVWMPEGIGSRDGHCRAFDADAGGTVGGNGVALVMLKRLDDALADGDRIHAVIRGSAINNDGAAKVGYTAPSVEGQARAIALAQAAAGLTPDEVQAIEAHGTGTALGDPIEIEALTRVFGPRPRAGEPCWIGALKTHVGHLDAAAGVAGLIKAALQVEHGRLAPTLHFHAPNPRIDFAHSPFAVNATLRDWQPPAGTPRRIGVSSFGLGGTNAHVVLEQAPERPPGGAARDVQLLPLSARSPAALERLAQALAQRLAALPATPEALADVAWTLQTGRREFAHRRIVVARSGAEAAARLAAAPAERAPAGQAAAGGRRVVFLFSGQGSQYPGMGAGLYRDEPVFRDAVDRCAEALMPRLGLDLRTLLFPADAAAPAAAEALQRTEIAQPALFTIGWATAQWWQSVGVRPAAVLGHSIGEWVAACVAGVLSLDDALSAVAERGRLMGAMAPGAMLSVPLAEAELLPLLPADVELAAENGPALCTVAGPQAAIAALEATLEAQGLAPRRLHTSHAFHSAAMTPALAPFAQHVATLSLRPPALPCLSNLDGQLLGERATDPAYWAQQLRAPVRFSQALQTLFADPAHLLLEVGPGGTLAALARGHAERPAAMAPVASLRHPGDARDDLAVLLEAAGRLWLQGVRPDWAALHRGARRLKVDLPATPLERRRYWIDARPGAVGAVGAAPGQAAAPASVASCAPLPAGRLAQPADWLYLPSWRRTGVAPAQALATRWLLVAAAGDVRAGALATALQAQGAPVQQAMPSDVAALAAWVATHSDVIDGSDDRLPSVVWLGTTGAAGADERDAGFHAVAAALRVLGASGRPARLAYIAERTLAVQPGEALVPERCMALAPLKVAAMEHPGLVARAIDCDAATPAARLAADLLAPWADPAVAWRRGARWVQGFEALPTPAPAPMSGAPGGLADGDTVLITGGLGGVGLALAAHCARRARVRLVLVGRSGLPPRDAWAEAVAAGGAAAAQIRAVQALEAQGAAVLVCRADVADAAQMEAALAIARARFGAIDVVVHAAGADKHGRALADLDAAHCAAQWRPKIDGLRVLDALLAAQPPRLALLHSSLAAVTGVAGFASYVAAHQYLDAVALSGGGALGWRSIGWDHWGAGEAARDARAMPVAAACEALDRALGCDEAWLLVSTEPLDARVRRWALAGGSAGSMAAGAAGQDSAMAAVGAVDAEGAEGAEKEARDGPSRGHPRPALATAHVAPRSALERTLAGLWQQVLGIDGIGVDDDFFELGGDSVLNLQIAGRARQAGLAMSPRLVFEHPTIARLAAQLGDVPGGGVSAGAPAMLPHAQAPAAAGPLPLTAIQAWFLGRGLARPQHFNLPLLLEMRQPVTPARLLEALAALAARHEALRLRFACTAGAWQAEIAASVVTPPLARHDLSALDAAAQDARIDAAGQALQAGLDLAQGPLWCLAWFDLGPARTPRLLFVAHHLIVDMIAWRVLLEDLQLLVQCQAQRLAPPGVSLRHWAEHLHRWAASPAAAAELPHWRSLRAAAPLPCDDRAGANDVASAAQWVQTLDAATTRALVAELPRTAGGAPVRTDDALLLALAQAVCGWAGGDALLVDVEGHGRDALEGVLDTSRTVGWFTTVHPLRLVLPPAGGAATRLAAVRAQRGAVPRDGAGFGVLRHLSPDAALRTELAALPAPELSFLYLGQFDQAFAGDAMFVPALEPCGAFHDPHGARPHLIEVNALITQGQLRVSWGYSRHRHHEATVRALADAFAQALRALVTPPAGPRYSGEGFAAGDLAEIARQLAQSKVSG</sequence>
<dbReference type="SUPFAM" id="SSF52777">
    <property type="entry name" value="CoA-dependent acyltransferases"/>
    <property type="match status" value="4"/>
</dbReference>
<dbReference type="Gene3D" id="3.30.300.30">
    <property type="match status" value="1"/>
</dbReference>
<evidence type="ECO:0000313" key="9">
    <source>
        <dbReference type="Proteomes" id="UP001365405"/>
    </source>
</evidence>
<dbReference type="InterPro" id="IPR036736">
    <property type="entry name" value="ACP-like_sf"/>
</dbReference>
<dbReference type="InterPro" id="IPR023213">
    <property type="entry name" value="CAT-like_dom_sf"/>
</dbReference>
<protein>
    <submittedName>
        <fullName evidence="8">Amino acid adenylation domain-containing protein</fullName>
    </submittedName>
</protein>
<dbReference type="PANTHER" id="PTHR43775">
    <property type="entry name" value="FATTY ACID SYNTHASE"/>
    <property type="match status" value="1"/>
</dbReference>
<dbReference type="EMBL" id="JBBUTH010000007">
    <property type="protein sequence ID" value="MEK8051134.1"/>
    <property type="molecule type" value="Genomic_DNA"/>
</dbReference>
<dbReference type="PROSITE" id="PS00606">
    <property type="entry name" value="KS3_1"/>
    <property type="match status" value="1"/>
</dbReference>
<dbReference type="Proteomes" id="UP001365405">
    <property type="component" value="Unassembled WGS sequence"/>
</dbReference>
<dbReference type="SUPFAM" id="SSF53901">
    <property type="entry name" value="Thiolase-like"/>
    <property type="match status" value="1"/>
</dbReference>
<dbReference type="Gene3D" id="3.40.50.980">
    <property type="match status" value="2"/>
</dbReference>
<dbReference type="InterPro" id="IPR014031">
    <property type="entry name" value="Ketoacyl_synth_C"/>
</dbReference>
<accession>A0ABU9CH02</accession>
<dbReference type="InterPro" id="IPR020806">
    <property type="entry name" value="PKS_PP-bd"/>
</dbReference>
<dbReference type="InterPro" id="IPR050091">
    <property type="entry name" value="PKS_NRPS_Biosynth_Enz"/>
</dbReference>
<dbReference type="Pfam" id="PF00501">
    <property type="entry name" value="AMP-binding"/>
    <property type="match status" value="1"/>
</dbReference>
<dbReference type="InterPro" id="IPR018201">
    <property type="entry name" value="Ketoacyl_synth_AS"/>
</dbReference>
<dbReference type="CDD" id="cd19531">
    <property type="entry name" value="LCL_NRPS-like"/>
    <property type="match status" value="1"/>
</dbReference>
<feature type="compositionally biased region" description="Low complexity" evidence="5">
    <location>
        <begin position="1030"/>
        <end position="1041"/>
    </location>
</feature>
<dbReference type="PROSITE" id="PS52004">
    <property type="entry name" value="KS3_2"/>
    <property type="match status" value="1"/>
</dbReference>
<evidence type="ECO:0000313" key="8">
    <source>
        <dbReference type="EMBL" id="MEK8051134.1"/>
    </source>
</evidence>
<keyword evidence="2" id="KW-0597">Phosphoprotein</keyword>
<feature type="domain" description="Ketosynthase family 3 (KS3)" evidence="7">
    <location>
        <begin position="1149"/>
        <end position="1574"/>
    </location>
</feature>
<dbReference type="SMART" id="SM00823">
    <property type="entry name" value="PKS_PP"/>
    <property type="match status" value="2"/>
</dbReference>
<dbReference type="SUPFAM" id="SSF47336">
    <property type="entry name" value="ACP-like"/>
    <property type="match status" value="2"/>
</dbReference>
<dbReference type="Pfam" id="PF08659">
    <property type="entry name" value="KR"/>
    <property type="match status" value="1"/>
</dbReference>
<dbReference type="InterPro" id="IPR014030">
    <property type="entry name" value="Ketoacyl_synth_N"/>
</dbReference>
<dbReference type="SMART" id="SM00825">
    <property type="entry name" value="PKS_KS"/>
    <property type="match status" value="1"/>
</dbReference>
<evidence type="ECO:0000256" key="4">
    <source>
        <dbReference type="ARBA" id="ARBA00029443"/>
    </source>
</evidence>
<dbReference type="NCBIfam" id="TIGR01720">
    <property type="entry name" value="NRPS-para261"/>
    <property type="match status" value="1"/>
</dbReference>
<feature type="region of interest" description="Disordered" evidence="5">
    <location>
        <begin position="1010"/>
        <end position="1041"/>
    </location>
</feature>
<dbReference type="Gene3D" id="3.30.70.250">
    <property type="entry name" value="Malonyl-CoA ACP transacylase, ACP-binding"/>
    <property type="match status" value="1"/>
</dbReference>
<keyword evidence="9" id="KW-1185">Reference proteome</keyword>
<dbReference type="SUPFAM" id="SSF51735">
    <property type="entry name" value="NAD(P)-binding Rossmann-fold domains"/>
    <property type="match status" value="2"/>
</dbReference>
<evidence type="ECO:0000259" key="6">
    <source>
        <dbReference type="PROSITE" id="PS50075"/>
    </source>
</evidence>
<dbReference type="InterPro" id="IPR010060">
    <property type="entry name" value="NRPS_synth"/>
</dbReference>
<evidence type="ECO:0000256" key="5">
    <source>
        <dbReference type="SAM" id="MobiDB-lite"/>
    </source>
</evidence>
<comment type="caution">
    <text evidence="8">The sequence shown here is derived from an EMBL/GenBank/DDBJ whole genome shotgun (WGS) entry which is preliminary data.</text>
</comment>
<dbReference type="NCBIfam" id="TIGR01733">
    <property type="entry name" value="AA-adenyl-dom"/>
    <property type="match status" value="1"/>
</dbReference>
<dbReference type="InterPro" id="IPR001227">
    <property type="entry name" value="Ac_transferase_dom_sf"/>
</dbReference>
<dbReference type="InterPro" id="IPR016036">
    <property type="entry name" value="Malonyl_transacylase_ACP-bd"/>
</dbReference>
<dbReference type="Gene3D" id="1.10.1200.10">
    <property type="entry name" value="ACP-like"/>
    <property type="match status" value="2"/>
</dbReference>
<reference evidence="8 9" key="1">
    <citation type="submission" date="2024-04" db="EMBL/GenBank/DDBJ databases">
        <title>Novel species of the genus Ideonella isolated from streams.</title>
        <authorList>
            <person name="Lu H."/>
        </authorList>
    </citation>
    <scope>NUCLEOTIDE SEQUENCE [LARGE SCALE GENOMIC DNA]</scope>
    <source>
        <strain evidence="8 9">DXS22W</strain>
    </source>
</reference>
<feature type="domain" description="Carrier" evidence="6">
    <location>
        <begin position="1049"/>
        <end position="1124"/>
    </location>
</feature>
<dbReference type="Gene3D" id="2.30.38.10">
    <property type="entry name" value="Luciferase, Domain 3"/>
    <property type="match status" value="1"/>
</dbReference>
<dbReference type="InterPro" id="IPR025110">
    <property type="entry name" value="AMP-bd_C"/>
</dbReference>
<feature type="domain" description="Carrier" evidence="6">
    <location>
        <begin position="2574"/>
        <end position="2648"/>
    </location>
</feature>
<dbReference type="InterPro" id="IPR013968">
    <property type="entry name" value="PKS_KR"/>
</dbReference>
<dbReference type="PANTHER" id="PTHR43775:SF51">
    <property type="entry name" value="INACTIVE PHENOLPHTHIOCEROL SYNTHESIS POLYKETIDE SYNTHASE TYPE I PKS1-RELATED"/>
    <property type="match status" value="1"/>
</dbReference>
<dbReference type="InterPro" id="IPR057326">
    <property type="entry name" value="KR_dom"/>
</dbReference>
<organism evidence="8 9">
    <name type="scientific">Pseudaquabacterium inlustre</name>
    <dbReference type="NCBI Taxonomy" id="2984192"/>
    <lineage>
        <taxon>Bacteria</taxon>
        <taxon>Pseudomonadati</taxon>
        <taxon>Pseudomonadota</taxon>
        <taxon>Betaproteobacteria</taxon>
        <taxon>Burkholderiales</taxon>
        <taxon>Sphaerotilaceae</taxon>
        <taxon>Pseudaquabacterium</taxon>
    </lineage>
</organism>
<feature type="compositionally biased region" description="Basic and acidic residues" evidence="5">
    <location>
        <begin position="2550"/>
        <end position="2560"/>
    </location>
</feature>
<evidence type="ECO:0000256" key="3">
    <source>
        <dbReference type="ARBA" id="ARBA00022679"/>
    </source>
</evidence>
<dbReference type="Pfam" id="PF02801">
    <property type="entry name" value="Ketoacyl-synt_C"/>
    <property type="match status" value="1"/>
</dbReference>
<dbReference type="Pfam" id="PF00698">
    <property type="entry name" value="Acyl_transf_1"/>
    <property type="match status" value="1"/>
</dbReference>
<dbReference type="Pfam" id="PF00550">
    <property type="entry name" value="PP-binding"/>
    <property type="match status" value="2"/>
</dbReference>
<dbReference type="RefSeq" id="WP_341410825.1">
    <property type="nucleotide sequence ID" value="NZ_JBBUTH010000007.1"/>
</dbReference>
<dbReference type="Gene3D" id="3.30.70.3290">
    <property type="match status" value="1"/>
</dbReference>
<dbReference type="CDD" id="cd12117">
    <property type="entry name" value="A_NRPS_Srf_like"/>
    <property type="match status" value="1"/>
</dbReference>
<dbReference type="InterPro" id="IPR045851">
    <property type="entry name" value="AMP-bd_C_sf"/>
</dbReference>
<proteinExistence type="inferred from homology"/>
<evidence type="ECO:0000256" key="2">
    <source>
        <dbReference type="ARBA" id="ARBA00022553"/>
    </source>
</evidence>
<dbReference type="PROSITE" id="PS50075">
    <property type="entry name" value="CARRIER"/>
    <property type="match status" value="2"/>
</dbReference>
<dbReference type="SMART" id="SM00827">
    <property type="entry name" value="PKS_AT"/>
    <property type="match status" value="1"/>
</dbReference>
<dbReference type="Pfam" id="PF22621">
    <property type="entry name" value="CurL-like_PKS_C"/>
    <property type="match status" value="1"/>
</dbReference>
<name>A0ABU9CH02_9BURK</name>
<dbReference type="Gene3D" id="3.30.559.30">
    <property type="entry name" value="Nonribosomal peptide synthetase, condensation domain"/>
    <property type="match status" value="2"/>
</dbReference>
<keyword evidence="3" id="KW-0808">Transferase</keyword>
<dbReference type="InterPro" id="IPR014043">
    <property type="entry name" value="Acyl_transferase_dom"/>
</dbReference>
<dbReference type="Pfam" id="PF00668">
    <property type="entry name" value="Condensation"/>
    <property type="match status" value="2"/>
</dbReference>
<dbReference type="InterPro" id="IPR020845">
    <property type="entry name" value="AMP-binding_CS"/>
</dbReference>
<comment type="similarity">
    <text evidence="4">In the C-terminal section; belongs to the NRP synthetase family.</text>
</comment>
<dbReference type="CDD" id="cd00833">
    <property type="entry name" value="PKS"/>
    <property type="match status" value="1"/>
</dbReference>
<gene>
    <name evidence="8" type="ORF">AACH10_12860</name>
</gene>